<evidence type="ECO:0000256" key="2">
    <source>
        <dbReference type="ARBA" id="ARBA00022692"/>
    </source>
</evidence>
<feature type="transmembrane region" description="Helical" evidence="8">
    <location>
        <begin position="25"/>
        <end position="49"/>
    </location>
</feature>
<dbReference type="PRINTS" id="PR00119">
    <property type="entry name" value="CATATPASE"/>
</dbReference>
<gene>
    <name evidence="10" type="primary">ATP1A3_2</name>
    <name evidence="10" type="ORF">XENOCAPTIV_007652</name>
</gene>
<dbReference type="PANTHER" id="PTHR43294:SF15">
    <property type="entry name" value="SODIUM_POTASSIUM-TRANSPORTING ATPASE SUBUNIT ALPHA-3"/>
    <property type="match status" value="1"/>
</dbReference>
<keyword evidence="2 8" id="KW-0812">Transmembrane</keyword>
<evidence type="ECO:0000256" key="6">
    <source>
        <dbReference type="ARBA" id="ARBA00022989"/>
    </source>
</evidence>
<dbReference type="Gene3D" id="1.20.1110.10">
    <property type="entry name" value="Calcium-transporting ATPase, transmembrane domain"/>
    <property type="match status" value="2"/>
</dbReference>
<dbReference type="EMBL" id="JAHRIN010025395">
    <property type="protein sequence ID" value="MEQ2199665.1"/>
    <property type="molecule type" value="Genomic_DNA"/>
</dbReference>
<dbReference type="InterPro" id="IPR023298">
    <property type="entry name" value="ATPase_P-typ_TM_dom_sf"/>
</dbReference>
<dbReference type="InterPro" id="IPR023214">
    <property type="entry name" value="HAD_sf"/>
</dbReference>
<dbReference type="SUPFAM" id="SSF56784">
    <property type="entry name" value="HAD-like"/>
    <property type="match status" value="1"/>
</dbReference>
<dbReference type="Gene3D" id="3.40.50.1000">
    <property type="entry name" value="HAD superfamily/HAD-like"/>
    <property type="match status" value="2"/>
</dbReference>
<evidence type="ECO:0000256" key="3">
    <source>
        <dbReference type="ARBA" id="ARBA00022741"/>
    </source>
</evidence>
<keyword evidence="7 8" id="KW-0472">Membrane</keyword>
<feature type="transmembrane region" description="Helical" evidence="8">
    <location>
        <begin position="382"/>
        <end position="407"/>
    </location>
</feature>
<dbReference type="Gene3D" id="2.70.150.10">
    <property type="entry name" value="Calcium-transporting ATPase, cytoplasmic transduction domain A"/>
    <property type="match status" value="1"/>
</dbReference>
<feature type="transmembrane region" description="Helical" evidence="8">
    <location>
        <begin position="356"/>
        <end position="376"/>
    </location>
</feature>
<organism evidence="10 11">
    <name type="scientific">Xenoophorus captivus</name>
    <dbReference type="NCBI Taxonomy" id="1517983"/>
    <lineage>
        <taxon>Eukaryota</taxon>
        <taxon>Metazoa</taxon>
        <taxon>Chordata</taxon>
        <taxon>Craniata</taxon>
        <taxon>Vertebrata</taxon>
        <taxon>Euteleostomi</taxon>
        <taxon>Actinopterygii</taxon>
        <taxon>Neopterygii</taxon>
        <taxon>Teleostei</taxon>
        <taxon>Neoteleostei</taxon>
        <taxon>Acanthomorphata</taxon>
        <taxon>Ovalentaria</taxon>
        <taxon>Atherinomorphae</taxon>
        <taxon>Cyprinodontiformes</taxon>
        <taxon>Goodeidae</taxon>
        <taxon>Xenoophorus</taxon>
    </lineage>
</organism>
<dbReference type="InterPro" id="IPR036412">
    <property type="entry name" value="HAD-like_sf"/>
</dbReference>
<dbReference type="InterPro" id="IPR006068">
    <property type="entry name" value="ATPase_P-typ_cation-transptr_C"/>
</dbReference>
<dbReference type="Pfam" id="PF00689">
    <property type="entry name" value="Cation_ATPase_C"/>
    <property type="match status" value="1"/>
</dbReference>
<keyword evidence="6 8" id="KW-1133">Transmembrane helix</keyword>
<comment type="subcellular location">
    <subcellularLocation>
        <location evidence="1">Membrane</location>
        <topology evidence="1">Multi-pass membrane protein</topology>
    </subcellularLocation>
</comment>
<keyword evidence="5" id="KW-1278">Translocase</keyword>
<evidence type="ECO:0000256" key="7">
    <source>
        <dbReference type="ARBA" id="ARBA00023136"/>
    </source>
</evidence>
<accession>A0ABV0QUZ1</accession>
<dbReference type="SUPFAM" id="SSF81660">
    <property type="entry name" value="Metal cation-transporting ATPase, ATP-binding domain N"/>
    <property type="match status" value="1"/>
</dbReference>
<dbReference type="Proteomes" id="UP001434883">
    <property type="component" value="Unassembled WGS sequence"/>
</dbReference>
<dbReference type="InterPro" id="IPR001757">
    <property type="entry name" value="P_typ_ATPase"/>
</dbReference>
<proteinExistence type="predicted"/>
<dbReference type="Gene3D" id="3.40.1110.10">
    <property type="entry name" value="Calcium-transporting ATPase, cytoplasmic domain N"/>
    <property type="match status" value="1"/>
</dbReference>
<protein>
    <submittedName>
        <fullName evidence="10">Sodium/potassium-transporting ATPase subunit alpha-3</fullName>
    </submittedName>
</protein>
<feature type="transmembrane region" description="Helical" evidence="8">
    <location>
        <begin position="55"/>
        <end position="78"/>
    </location>
</feature>
<keyword evidence="11" id="KW-1185">Reference proteome</keyword>
<name>A0ABV0QUZ1_9TELE</name>
<dbReference type="Pfam" id="PF13246">
    <property type="entry name" value="Cation_ATPase"/>
    <property type="match status" value="1"/>
</dbReference>
<sequence>MGRIATLTSGLETGKTPIAKEIEHFIQIITGVAVFLGVSFFVLSLVLGYSWLEAVIFLIGIIVANVPEGLLATVCLTLTAKRMARKNCLVKNLEAVETLGSTSTICSDKTGTLTQNRMTVAHMWFDNQIHEADTTEDQSGSSFDKSSTTWVSLARIAALCNRAVFKAGQESLPILKREVAGDASESALLKCIELSCGAVKAMRDKNKKVAEIPFNSTNKYQLSIHESEEENDNRYLLVMKGAPERILDRCSTIMIQGKEQPMDDEMKDSFQNAYLELGGLGERVLGEDGAIVAVTGDGVNDSPALKKADIGVAMGISGSDVSKQAADMILLDDNFASIVTGVEEGRLIFDNLKKSIAYTLTSNIPEITPFLFFILVNIPLPLGTITILCIDLGTDMVPAISLAYEAAESDIMKRQPRNPLRDKLVNERLISIAYGQIGMIQALGGFFAYFVIMAENGFLPSLLVGIRLNWDDRSNNDLEDSYGQQWV</sequence>
<reference evidence="10 11" key="1">
    <citation type="submission" date="2021-06" db="EMBL/GenBank/DDBJ databases">
        <authorList>
            <person name="Palmer J.M."/>
        </authorList>
    </citation>
    <scope>NUCLEOTIDE SEQUENCE [LARGE SCALE GENOMIC DNA]</scope>
    <source>
        <strain evidence="10 11">XC_2019</strain>
        <tissue evidence="10">Muscle</tissue>
    </source>
</reference>
<dbReference type="PROSITE" id="PS00154">
    <property type="entry name" value="ATPASE_E1_E2"/>
    <property type="match status" value="1"/>
</dbReference>
<keyword evidence="4" id="KW-0067">ATP-binding</keyword>
<evidence type="ECO:0000313" key="11">
    <source>
        <dbReference type="Proteomes" id="UP001434883"/>
    </source>
</evidence>
<comment type="caution">
    <text evidence="10">The sequence shown here is derived from an EMBL/GenBank/DDBJ whole genome shotgun (WGS) entry which is preliminary data.</text>
</comment>
<feature type="domain" description="Cation-transporting P-type ATPase C-terminal" evidence="9">
    <location>
        <begin position="379"/>
        <end position="457"/>
    </location>
</feature>
<feature type="transmembrane region" description="Helical" evidence="8">
    <location>
        <begin position="428"/>
        <end position="452"/>
    </location>
</feature>
<dbReference type="InterPro" id="IPR018303">
    <property type="entry name" value="ATPase_P-typ_P_site"/>
</dbReference>
<evidence type="ECO:0000256" key="1">
    <source>
        <dbReference type="ARBA" id="ARBA00004141"/>
    </source>
</evidence>
<evidence type="ECO:0000259" key="9">
    <source>
        <dbReference type="Pfam" id="PF00689"/>
    </source>
</evidence>
<dbReference type="PANTHER" id="PTHR43294">
    <property type="entry name" value="SODIUM/POTASSIUM-TRANSPORTING ATPASE SUBUNIT ALPHA"/>
    <property type="match status" value="1"/>
</dbReference>
<dbReference type="NCBIfam" id="TIGR01494">
    <property type="entry name" value="ATPase_P-type"/>
    <property type="match status" value="2"/>
</dbReference>
<evidence type="ECO:0000256" key="4">
    <source>
        <dbReference type="ARBA" id="ARBA00022840"/>
    </source>
</evidence>
<evidence type="ECO:0000313" key="10">
    <source>
        <dbReference type="EMBL" id="MEQ2199665.1"/>
    </source>
</evidence>
<dbReference type="SUPFAM" id="SSF81665">
    <property type="entry name" value="Calcium ATPase, transmembrane domain M"/>
    <property type="match status" value="1"/>
</dbReference>
<dbReference type="InterPro" id="IPR050510">
    <property type="entry name" value="Cation_transp_ATPase_P-type"/>
</dbReference>
<keyword evidence="3" id="KW-0547">Nucleotide-binding</keyword>
<dbReference type="InterPro" id="IPR023299">
    <property type="entry name" value="ATPase_P-typ_cyto_dom_N"/>
</dbReference>
<evidence type="ECO:0000256" key="5">
    <source>
        <dbReference type="ARBA" id="ARBA00022967"/>
    </source>
</evidence>
<dbReference type="PRINTS" id="PR00121">
    <property type="entry name" value="NAKATPASE"/>
</dbReference>
<evidence type="ECO:0000256" key="8">
    <source>
        <dbReference type="SAM" id="Phobius"/>
    </source>
</evidence>